<dbReference type="SMART" id="SM01016">
    <property type="entry name" value="Arg_tRNA_synt_N"/>
    <property type="match status" value="1"/>
</dbReference>
<dbReference type="Pfam" id="PF03485">
    <property type="entry name" value="Arg_tRNA_synt_N"/>
    <property type="match status" value="1"/>
</dbReference>
<dbReference type="SUPFAM" id="SSF47323">
    <property type="entry name" value="Anticodon-binding domain of a subclass of class I aminoacyl-tRNA synthetases"/>
    <property type="match status" value="1"/>
</dbReference>
<dbReference type="FunFam" id="1.10.730.10:FF:000006">
    <property type="entry name" value="Arginyl-tRNA synthetase 2, mitochondrial"/>
    <property type="match status" value="1"/>
</dbReference>
<dbReference type="Pfam" id="PF05746">
    <property type="entry name" value="DALR_1"/>
    <property type="match status" value="1"/>
</dbReference>
<keyword evidence="4 11" id="KW-0963">Cytoplasm</keyword>
<keyword evidence="9 11" id="KW-0030">Aminoacyl-tRNA synthetase</keyword>
<comment type="subcellular location">
    <subcellularLocation>
        <location evidence="1 11">Cytoplasm</location>
    </subcellularLocation>
</comment>
<dbReference type="eggNOG" id="COG0018">
    <property type="taxonomic scope" value="Bacteria"/>
</dbReference>
<evidence type="ECO:0000313" key="15">
    <source>
        <dbReference type="EMBL" id="BAH38509.1"/>
    </source>
</evidence>
<dbReference type="InterPro" id="IPR035684">
    <property type="entry name" value="ArgRS_core"/>
</dbReference>
<dbReference type="AlphaFoldDB" id="C1A8E9"/>
<feature type="domain" description="DALR anticodon binding" evidence="13">
    <location>
        <begin position="442"/>
        <end position="561"/>
    </location>
</feature>
<dbReference type="FunFam" id="3.40.50.620:FF:000062">
    <property type="entry name" value="Arginine--tRNA ligase"/>
    <property type="match status" value="1"/>
</dbReference>
<evidence type="ECO:0000256" key="9">
    <source>
        <dbReference type="ARBA" id="ARBA00023146"/>
    </source>
</evidence>
<dbReference type="Gene3D" id="3.30.1360.70">
    <property type="entry name" value="Arginyl tRNA synthetase N-terminal domain"/>
    <property type="match status" value="1"/>
</dbReference>
<dbReference type="Pfam" id="PF00750">
    <property type="entry name" value="tRNA-synt_1d"/>
    <property type="match status" value="1"/>
</dbReference>
<evidence type="ECO:0000256" key="5">
    <source>
        <dbReference type="ARBA" id="ARBA00022598"/>
    </source>
</evidence>
<dbReference type="InterPro" id="IPR005148">
    <property type="entry name" value="Arg-tRNA-synth_N"/>
</dbReference>
<protein>
    <recommendedName>
        <fullName evidence="11">Arginine--tRNA ligase</fullName>
        <ecNumber evidence="11">6.1.1.19</ecNumber>
    </recommendedName>
    <alternativeName>
        <fullName evidence="11">Arginyl-tRNA synthetase</fullName>
        <shortName evidence="11">ArgRS</shortName>
    </alternativeName>
</protein>
<comment type="similarity">
    <text evidence="2 11 12">Belongs to the class-I aminoacyl-tRNA synthetase family.</text>
</comment>
<keyword evidence="16" id="KW-1185">Reference proteome</keyword>
<keyword evidence="7 11" id="KW-0067">ATP-binding</keyword>
<dbReference type="PROSITE" id="PS00178">
    <property type="entry name" value="AA_TRNA_LIGASE_I"/>
    <property type="match status" value="1"/>
</dbReference>
<dbReference type="CDD" id="cd00671">
    <property type="entry name" value="ArgRS_core"/>
    <property type="match status" value="1"/>
</dbReference>
<dbReference type="GO" id="GO:0005737">
    <property type="term" value="C:cytoplasm"/>
    <property type="evidence" value="ECO:0007669"/>
    <property type="project" value="UniProtKB-SubCell"/>
</dbReference>
<evidence type="ECO:0000256" key="12">
    <source>
        <dbReference type="RuleBase" id="RU363038"/>
    </source>
</evidence>
<dbReference type="InterPro" id="IPR009080">
    <property type="entry name" value="tRNAsynth_Ia_anticodon-bd"/>
</dbReference>
<evidence type="ECO:0000256" key="2">
    <source>
        <dbReference type="ARBA" id="ARBA00005594"/>
    </source>
</evidence>
<name>C1A8E9_GEMAT</name>
<keyword evidence="6 11" id="KW-0547">Nucleotide-binding</keyword>
<feature type="short sequence motif" description="'HIGH' region" evidence="11">
    <location>
        <begin position="136"/>
        <end position="146"/>
    </location>
</feature>
<evidence type="ECO:0000256" key="3">
    <source>
        <dbReference type="ARBA" id="ARBA00011245"/>
    </source>
</evidence>
<dbReference type="EC" id="6.1.1.19" evidence="11"/>
<reference evidence="16" key="1">
    <citation type="submission" date="2006-03" db="EMBL/GenBank/DDBJ databases">
        <title>Complete genome sequence of Gemmatimonas aurantiaca T-27 that represents a novel phylum Gemmatimonadetes.</title>
        <authorList>
            <person name="Takasaki K."/>
            <person name="Ichikawa N."/>
            <person name="Miura H."/>
            <person name="Matsushita S."/>
            <person name="Watanabe Y."/>
            <person name="Oguchi A."/>
            <person name="Ankai A."/>
            <person name="Yashiro I."/>
            <person name="Takahashi M."/>
            <person name="Terui Y."/>
            <person name="Fukui S."/>
            <person name="Yokoyama H."/>
            <person name="Tanikawa S."/>
            <person name="Hanada S."/>
            <person name="Kamagata Y."/>
            <person name="Fujita N."/>
        </authorList>
    </citation>
    <scope>NUCLEOTIDE SEQUENCE [LARGE SCALE GENOMIC DNA]</scope>
    <source>
        <strain evidence="16">T-27 / DSM 14586 / JCM 11422 / NBRC 100505</strain>
    </source>
</reference>
<evidence type="ECO:0000256" key="11">
    <source>
        <dbReference type="HAMAP-Rule" id="MF_00123"/>
    </source>
</evidence>
<evidence type="ECO:0000256" key="7">
    <source>
        <dbReference type="ARBA" id="ARBA00022840"/>
    </source>
</evidence>
<dbReference type="HOGENOM" id="CLU_006406_0_1_0"/>
<dbReference type="HAMAP" id="MF_00123">
    <property type="entry name" value="Arg_tRNA_synth"/>
    <property type="match status" value="1"/>
</dbReference>
<dbReference type="Proteomes" id="UP000002209">
    <property type="component" value="Chromosome"/>
</dbReference>
<dbReference type="SUPFAM" id="SSF52374">
    <property type="entry name" value="Nucleotidylyl transferase"/>
    <property type="match status" value="1"/>
</dbReference>
<keyword evidence="8 11" id="KW-0648">Protein biosynthesis</keyword>
<evidence type="ECO:0000256" key="8">
    <source>
        <dbReference type="ARBA" id="ARBA00022917"/>
    </source>
</evidence>
<comment type="catalytic activity">
    <reaction evidence="10 11">
        <text>tRNA(Arg) + L-arginine + ATP = L-arginyl-tRNA(Arg) + AMP + diphosphate</text>
        <dbReference type="Rhea" id="RHEA:20301"/>
        <dbReference type="Rhea" id="RHEA-COMP:9658"/>
        <dbReference type="Rhea" id="RHEA-COMP:9673"/>
        <dbReference type="ChEBI" id="CHEBI:30616"/>
        <dbReference type="ChEBI" id="CHEBI:32682"/>
        <dbReference type="ChEBI" id="CHEBI:33019"/>
        <dbReference type="ChEBI" id="CHEBI:78442"/>
        <dbReference type="ChEBI" id="CHEBI:78513"/>
        <dbReference type="ChEBI" id="CHEBI:456215"/>
        <dbReference type="EC" id="6.1.1.19"/>
    </reaction>
</comment>
<evidence type="ECO:0000256" key="6">
    <source>
        <dbReference type="ARBA" id="ARBA00022741"/>
    </source>
</evidence>
<dbReference type="SMART" id="SM00836">
    <property type="entry name" value="DALR_1"/>
    <property type="match status" value="1"/>
</dbReference>
<keyword evidence="5 11" id="KW-0436">Ligase</keyword>
<dbReference type="EMBL" id="AP009153">
    <property type="protein sequence ID" value="BAH38509.1"/>
    <property type="molecule type" value="Genomic_DNA"/>
</dbReference>
<evidence type="ECO:0000313" key="16">
    <source>
        <dbReference type="Proteomes" id="UP000002209"/>
    </source>
</evidence>
<dbReference type="InterPro" id="IPR008909">
    <property type="entry name" value="DALR_anticod-bd"/>
</dbReference>
<gene>
    <name evidence="11 15" type="primary">argS</name>
    <name evidence="15" type="ordered locus">GAU_1467</name>
</gene>
<evidence type="ECO:0000256" key="4">
    <source>
        <dbReference type="ARBA" id="ARBA00022490"/>
    </source>
</evidence>
<dbReference type="SUPFAM" id="SSF55190">
    <property type="entry name" value="Arginyl-tRNA synthetase (ArgRS), N-terminal 'additional' domain"/>
    <property type="match status" value="1"/>
</dbReference>
<proteinExistence type="inferred from homology"/>
<dbReference type="KEGG" id="gau:GAU_1467"/>
<evidence type="ECO:0000259" key="14">
    <source>
        <dbReference type="SMART" id="SM01016"/>
    </source>
</evidence>
<evidence type="ECO:0000256" key="10">
    <source>
        <dbReference type="ARBA" id="ARBA00049339"/>
    </source>
</evidence>
<dbReference type="GO" id="GO:0004814">
    <property type="term" value="F:arginine-tRNA ligase activity"/>
    <property type="evidence" value="ECO:0007669"/>
    <property type="project" value="UniProtKB-UniRule"/>
</dbReference>
<sequence>MSAAANEQSEPMSHADALRAELVRAARSLGAPDDVAPVLERPRDPSFGDWATNLAMTLAKPLGKKPRDLAEALIAALDTARVGISAAEIAGPGFINFRLDPGFQARGLLQILAAPEQWGRHNIGQGERVVVEFVSANPTGPLHVGHGRQAALGDAISTLLEWTGWNVDREFYYNDAGAQIANLAKSTQARVREIGGAELEIPEGGYHGEYIREIAERYVAQHAVDAEGKDLEAMREFAVAALRHEQDLDLQAFGVKFDTYYLESSLYTDGRVDKTVEALKQSGYTFEDNGALFLRTTAFGDDKDRVMKKSEAKGGDYTYFVPDVAYHVTKWERGYHRAINVQGADHHSTTTRVRAGLQALGIGIPQGYPDYVLHQMVTVMKGGEEVKISKRAGSYVTVRDLIDEVGRDAVRYFYLMRKGDSQLVFDVDLARSQSEENPVYYVQMAHARMCGIFRVGEIDATGVTAEGVDLGVLSEPAEQELIKQLLDFPAIVKGAADNLEPHRIAGWLLETARAAHTWYHKHHVLGEPEAITRARLVLARATQLGIAAGLRILGLTAPERM</sequence>
<dbReference type="PANTHER" id="PTHR11956:SF5">
    <property type="entry name" value="ARGININE--TRNA LIGASE, CYTOPLASMIC"/>
    <property type="match status" value="1"/>
</dbReference>
<evidence type="ECO:0000256" key="1">
    <source>
        <dbReference type="ARBA" id="ARBA00004496"/>
    </source>
</evidence>
<dbReference type="GO" id="GO:0005524">
    <property type="term" value="F:ATP binding"/>
    <property type="evidence" value="ECO:0007669"/>
    <property type="project" value="UniProtKB-UniRule"/>
</dbReference>
<dbReference type="STRING" id="379066.GAU_1467"/>
<dbReference type="InterPro" id="IPR036695">
    <property type="entry name" value="Arg-tRNA-synth_N_sf"/>
</dbReference>
<accession>C1A8E9</accession>
<dbReference type="NCBIfam" id="TIGR00456">
    <property type="entry name" value="argS"/>
    <property type="match status" value="1"/>
</dbReference>
<dbReference type="InterPro" id="IPR001412">
    <property type="entry name" value="aa-tRNA-synth_I_CS"/>
</dbReference>
<feature type="domain" description="Arginyl tRNA synthetase N-terminal" evidence="14">
    <location>
        <begin position="16"/>
        <end position="99"/>
    </location>
</feature>
<evidence type="ECO:0000259" key="13">
    <source>
        <dbReference type="SMART" id="SM00836"/>
    </source>
</evidence>
<dbReference type="InterPro" id="IPR014729">
    <property type="entry name" value="Rossmann-like_a/b/a_fold"/>
</dbReference>
<organism evidence="15 16">
    <name type="scientific">Gemmatimonas aurantiaca (strain DSM 14586 / JCM 11422 / NBRC 100505 / T-27)</name>
    <dbReference type="NCBI Taxonomy" id="379066"/>
    <lineage>
        <taxon>Bacteria</taxon>
        <taxon>Pseudomonadati</taxon>
        <taxon>Gemmatimonadota</taxon>
        <taxon>Gemmatimonadia</taxon>
        <taxon>Gemmatimonadales</taxon>
        <taxon>Gemmatimonadaceae</taxon>
        <taxon>Gemmatimonas</taxon>
    </lineage>
</organism>
<dbReference type="PRINTS" id="PR01038">
    <property type="entry name" value="TRNASYNTHARG"/>
</dbReference>
<comment type="subunit">
    <text evidence="3 11">Monomer.</text>
</comment>
<dbReference type="InterPro" id="IPR001278">
    <property type="entry name" value="Arg-tRNA-ligase"/>
</dbReference>
<dbReference type="GO" id="GO:0006420">
    <property type="term" value="P:arginyl-tRNA aminoacylation"/>
    <property type="evidence" value="ECO:0007669"/>
    <property type="project" value="UniProtKB-UniRule"/>
</dbReference>
<dbReference type="Gene3D" id="1.10.730.10">
    <property type="entry name" value="Isoleucyl-tRNA Synthetase, Domain 1"/>
    <property type="match status" value="1"/>
</dbReference>
<dbReference type="Gene3D" id="3.40.50.620">
    <property type="entry name" value="HUPs"/>
    <property type="match status" value="1"/>
</dbReference>
<dbReference type="PANTHER" id="PTHR11956">
    <property type="entry name" value="ARGINYL-TRNA SYNTHETASE"/>
    <property type="match status" value="1"/>
</dbReference>